<dbReference type="PANTHER" id="PTHR31313">
    <property type="entry name" value="TY1 ENHANCER ACTIVATOR"/>
    <property type="match status" value="1"/>
</dbReference>
<dbReference type="InterPro" id="IPR007219">
    <property type="entry name" value="XnlR_reg_dom"/>
</dbReference>
<dbReference type="EMBL" id="CAJVPL010003211">
    <property type="protein sequence ID" value="CAG8628389.1"/>
    <property type="molecule type" value="Genomic_DNA"/>
</dbReference>
<evidence type="ECO:0000256" key="6">
    <source>
        <dbReference type="ARBA" id="ARBA00023163"/>
    </source>
</evidence>
<keyword evidence="3" id="KW-0862">Zinc</keyword>
<dbReference type="GO" id="GO:0000981">
    <property type="term" value="F:DNA-binding transcription factor activity, RNA polymerase II-specific"/>
    <property type="evidence" value="ECO:0007669"/>
    <property type="project" value="InterPro"/>
</dbReference>
<proteinExistence type="predicted"/>
<evidence type="ECO:0000256" key="8">
    <source>
        <dbReference type="SAM" id="MobiDB-lite"/>
    </source>
</evidence>
<evidence type="ECO:0000256" key="1">
    <source>
        <dbReference type="ARBA" id="ARBA00004123"/>
    </source>
</evidence>
<keyword evidence="2" id="KW-0479">Metal-binding</keyword>
<reference evidence="10" key="1">
    <citation type="submission" date="2021-06" db="EMBL/GenBank/DDBJ databases">
        <authorList>
            <person name="Kallberg Y."/>
            <person name="Tangrot J."/>
            <person name="Rosling A."/>
        </authorList>
    </citation>
    <scope>NUCLEOTIDE SEQUENCE</scope>
    <source>
        <strain evidence="10">MT106</strain>
    </source>
</reference>
<feature type="compositionally biased region" description="Low complexity" evidence="8">
    <location>
        <begin position="104"/>
        <end position="147"/>
    </location>
</feature>
<dbReference type="GO" id="GO:0008270">
    <property type="term" value="F:zinc ion binding"/>
    <property type="evidence" value="ECO:0007669"/>
    <property type="project" value="InterPro"/>
</dbReference>
<feature type="non-terminal residue" evidence="10">
    <location>
        <position position="675"/>
    </location>
</feature>
<keyword evidence="6" id="KW-0804">Transcription</keyword>
<dbReference type="Pfam" id="PF04082">
    <property type="entry name" value="Fungal_trans"/>
    <property type="match status" value="1"/>
</dbReference>
<name>A0A9N9GVK2_9GLOM</name>
<dbReference type="SMART" id="SM00906">
    <property type="entry name" value="Fungal_trans"/>
    <property type="match status" value="1"/>
</dbReference>
<evidence type="ECO:0000256" key="4">
    <source>
        <dbReference type="ARBA" id="ARBA00023015"/>
    </source>
</evidence>
<feature type="compositionally biased region" description="Polar residues" evidence="8">
    <location>
        <begin position="148"/>
        <end position="167"/>
    </location>
</feature>
<keyword evidence="7" id="KW-0539">Nucleus</keyword>
<evidence type="ECO:0000259" key="9">
    <source>
        <dbReference type="SMART" id="SM00906"/>
    </source>
</evidence>
<dbReference type="OrthoDB" id="2154091at2759"/>
<dbReference type="AlphaFoldDB" id="A0A9N9GVK2"/>
<keyword evidence="11" id="KW-1185">Reference proteome</keyword>
<evidence type="ECO:0000256" key="7">
    <source>
        <dbReference type="ARBA" id="ARBA00023242"/>
    </source>
</evidence>
<dbReference type="CDD" id="cd00067">
    <property type="entry name" value="GAL4"/>
    <property type="match status" value="1"/>
</dbReference>
<feature type="region of interest" description="Disordered" evidence="8">
    <location>
        <begin position="104"/>
        <end position="180"/>
    </location>
</feature>
<dbReference type="GO" id="GO:0003677">
    <property type="term" value="F:DNA binding"/>
    <property type="evidence" value="ECO:0007669"/>
    <property type="project" value="UniProtKB-KW"/>
</dbReference>
<evidence type="ECO:0000256" key="5">
    <source>
        <dbReference type="ARBA" id="ARBA00023125"/>
    </source>
</evidence>
<dbReference type="GO" id="GO:0006351">
    <property type="term" value="P:DNA-templated transcription"/>
    <property type="evidence" value="ECO:0007669"/>
    <property type="project" value="InterPro"/>
</dbReference>
<evidence type="ECO:0000256" key="2">
    <source>
        <dbReference type="ARBA" id="ARBA00022723"/>
    </source>
</evidence>
<feature type="domain" description="Xylanolytic transcriptional activator regulatory" evidence="9">
    <location>
        <begin position="355"/>
        <end position="428"/>
    </location>
</feature>
<protein>
    <submittedName>
        <fullName evidence="10">8755_t:CDS:1</fullName>
    </submittedName>
</protein>
<feature type="compositionally biased region" description="Low complexity" evidence="8">
    <location>
        <begin position="168"/>
        <end position="179"/>
    </location>
</feature>
<organism evidence="10 11">
    <name type="scientific">Ambispora gerdemannii</name>
    <dbReference type="NCBI Taxonomy" id="144530"/>
    <lineage>
        <taxon>Eukaryota</taxon>
        <taxon>Fungi</taxon>
        <taxon>Fungi incertae sedis</taxon>
        <taxon>Mucoromycota</taxon>
        <taxon>Glomeromycotina</taxon>
        <taxon>Glomeromycetes</taxon>
        <taxon>Archaeosporales</taxon>
        <taxon>Ambisporaceae</taxon>
        <taxon>Ambispora</taxon>
    </lineage>
</organism>
<dbReference type="CDD" id="cd12148">
    <property type="entry name" value="fungal_TF_MHR"/>
    <property type="match status" value="1"/>
</dbReference>
<gene>
    <name evidence="10" type="ORF">AGERDE_LOCUS10409</name>
</gene>
<dbReference type="InterPro" id="IPR036864">
    <property type="entry name" value="Zn2-C6_fun-type_DNA-bd_sf"/>
</dbReference>
<sequence>SSTDNTRIMNTVGKRLASGQNESAPKDKRHKTIACDRCRRRKAMLTGFSSSYEKIFYTLFFDEKSFFYEKRSLSASVRCDGDGYNQVPCVYCTSVQLECTYNQSSRSNSRNVNSGAAQNSSKSDSANAKNQDQTTTNNASKSNNSTKQRTTNARRNNSVKSQTLVTASSSSNSFNPNESIQPKRIIPQSLPFLDTRNNEFYYAVQLLTEVTSQHKGAVLRELSPYISVPQEEKHPPPPQDSNENQWSELTESLVNLYFLNFHPLLPVLHKAYFMEGLKRHKPMNPLLLHAVCAIGSTYSNNPNVRKDPDDPRTVGQGYYEHAQALVTKNFDAPRLSTATGCFLLGIFDALRSLKSRMYVGMATTLAITMRFHDKNASKDLSQNEKEARIKLWWAINIVNHLTCVALNQRSIFEDKHSTIDLPADTQSTNRQDQIETHINTYFEYYSKISKILYDILEFTLNPESALDTATLELEERLRNWKDSLPTLLQIENAQPLTSSSDETTIEHLRIYLCILYHYAMIRIHYPNIYSKNSKDICSDAANRITTFTNEHLVFIINSNQFIAHCALYAGYIHLRNIIDEESNNLIMAKEAHAKALQTMIFFQKVEQVPSLHFISSAMKDVIAIFASQLRNHLTGDEHAMHIVNAVLANSGTSSPSASQINNNATGYIGSNFLKN</sequence>
<evidence type="ECO:0000313" key="11">
    <source>
        <dbReference type="Proteomes" id="UP000789831"/>
    </source>
</evidence>
<keyword evidence="4" id="KW-0805">Transcription regulation</keyword>
<evidence type="ECO:0000256" key="3">
    <source>
        <dbReference type="ARBA" id="ARBA00022833"/>
    </source>
</evidence>
<keyword evidence="5" id="KW-0238">DNA-binding</keyword>
<evidence type="ECO:0000313" key="10">
    <source>
        <dbReference type="EMBL" id="CAG8628389.1"/>
    </source>
</evidence>
<dbReference type="InterPro" id="IPR051615">
    <property type="entry name" value="Transcr_Regulatory_Elem"/>
</dbReference>
<comment type="caution">
    <text evidence="10">The sequence shown here is derived from an EMBL/GenBank/DDBJ whole genome shotgun (WGS) entry which is preliminary data.</text>
</comment>
<dbReference type="Proteomes" id="UP000789831">
    <property type="component" value="Unassembled WGS sequence"/>
</dbReference>
<dbReference type="InterPro" id="IPR001138">
    <property type="entry name" value="Zn2Cys6_DnaBD"/>
</dbReference>
<dbReference type="Gene3D" id="4.10.240.10">
    <property type="entry name" value="Zn(2)-C6 fungal-type DNA-binding domain"/>
    <property type="match status" value="1"/>
</dbReference>
<dbReference type="PANTHER" id="PTHR31313:SF81">
    <property type="entry name" value="TY1 ENHANCER ACTIVATOR"/>
    <property type="match status" value="1"/>
</dbReference>
<dbReference type="GO" id="GO:0005634">
    <property type="term" value="C:nucleus"/>
    <property type="evidence" value="ECO:0007669"/>
    <property type="project" value="UniProtKB-SubCell"/>
</dbReference>
<comment type="subcellular location">
    <subcellularLocation>
        <location evidence="1">Nucleus</location>
    </subcellularLocation>
</comment>
<accession>A0A9N9GVK2</accession>